<organism evidence="1 2">
    <name type="scientific">Cronobacter phage vB_CsaP_GAP52</name>
    <dbReference type="NCBI Taxonomy" id="1141137"/>
    <lineage>
        <taxon>Viruses</taxon>
        <taxon>Duplodnaviria</taxon>
        <taxon>Heunggongvirae</taxon>
        <taxon>Uroviricota</taxon>
        <taxon>Caudoviricetes</taxon>
        <taxon>Grimontviridae</taxon>
        <taxon>Crifsvirus</taxon>
        <taxon>Crifsvirus GAP52</taxon>
    </lineage>
</organism>
<gene>
    <name evidence="1" type="ORF">GAP52_074</name>
</gene>
<accession>K4F7G8</accession>
<dbReference type="GeneID" id="13994389"/>
<sequence>MKIKVTLCSGIAHEVDADNITTDPSWVVLYKKIEKRETIVAIFPAHTVAEVINQTYVKEVK</sequence>
<evidence type="ECO:0000313" key="2">
    <source>
        <dbReference type="Proteomes" id="UP000000456"/>
    </source>
</evidence>
<dbReference type="KEGG" id="vg:13994389"/>
<evidence type="ECO:0000313" key="1">
    <source>
        <dbReference type="EMBL" id="AFC22068.1"/>
    </source>
</evidence>
<dbReference type="Proteomes" id="UP000000456">
    <property type="component" value="Segment"/>
</dbReference>
<name>K4F7G8_9CAUD</name>
<proteinExistence type="predicted"/>
<keyword evidence="2" id="KW-1185">Reference proteome</keyword>
<protein>
    <submittedName>
        <fullName evidence="1">Uncharacterized protein</fullName>
    </submittedName>
</protein>
<dbReference type="RefSeq" id="YP_006987724.1">
    <property type="nucleotide sequence ID" value="NC_019402.1"/>
</dbReference>
<dbReference type="EMBL" id="JN882286">
    <property type="protein sequence ID" value="AFC22068.1"/>
    <property type="molecule type" value="Genomic_DNA"/>
</dbReference>
<reference evidence="1 2" key="1">
    <citation type="submission" date="2011-10" db="EMBL/GenBank/DDBJ databases">
        <authorList>
            <person name="Burke D."/>
        </authorList>
    </citation>
    <scope>NUCLEOTIDE SEQUENCE [LARGE SCALE GENOMIC DNA]</scope>
    <source>
        <strain evidence="1">VB_CsaP_GAP-52</strain>
    </source>
</reference>